<sequence length="123" mass="14882">MYKQLYKPNHHRADFTGLVSEHILIAEAHLGRPIKKGEIVHHKDFNKLNNLLTNLLFPISRIQHQRIPEYQARFIIAKDLYKEFMRWWVEAQKIDLEYEPIKEIEKKLVKAQNDKERLQKRIV</sequence>
<proteinExistence type="predicted"/>
<dbReference type="Gene3D" id="3.90.75.20">
    <property type="match status" value="1"/>
</dbReference>
<comment type="caution">
    <text evidence="2">The sequence shown here is derived from an EMBL/GenBank/DDBJ whole genome shotgun (WGS) entry which is preliminary data.</text>
</comment>
<dbReference type="InterPro" id="IPR003615">
    <property type="entry name" value="HNH_nuc"/>
</dbReference>
<name>A0A0F9UFN0_9ZZZZ</name>
<organism evidence="2">
    <name type="scientific">marine sediment metagenome</name>
    <dbReference type="NCBI Taxonomy" id="412755"/>
    <lineage>
        <taxon>unclassified sequences</taxon>
        <taxon>metagenomes</taxon>
        <taxon>ecological metagenomes</taxon>
    </lineage>
</organism>
<dbReference type="EMBL" id="LAZR01001021">
    <property type="protein sequence ID" value="KKN52398.1"/>
    <property type="molecule type" value="Genomic_DNA"/>
</dbReference>
<dbReference type="SUPFAM" id="SSF54060">
    <property type="entry name" value="His-Me finger endonucleases"/>
    <property type="match status" value="1"/>
</dbReference>
<gene>
    <name evidence="2" type="ORF">LCGC14_0613150</name>
</gene>
<evidence type="ECO:0000313" key="2">
    <source>
        <dbReference type="EMBL" id="KKN52398.1"/>
    </source>
</evidence>
<protein>
    <recommendedName>
        <fullName evidence="1">HNH nuclease domain-containing protein</fullName>
    </recommendedName>
</protein>
<dbReference type="Pfam" id="PF13392">
    <property type="entry name" value="HNH_3"/>
    <property type="match status" value="1"/>
</dbReference>
<evidence type="ECO:0000259" key="1">
    <source>
        <dbReference type="Pfam" id="PF13392"/>
    </source>
</evidence>
<reference evidence="2" key="1">
    <citation type="journal article" date="2015" name="Nature">
        <title>Complex archaea that bridge the gap between prokaryotes and eukaryotes.</title>
        <authorList>
            <person name="Spang A."/>
            <person name="Saw J.H."/>
            <person name="Jorgensen S.L."/>
            <person name="Zaremba-Niedzwiedzka K."/>
            <person name="Martijn J."/>
            <person name="Lind A.E."/>
            <person name="van Eijk R."/>
            <person name="Schleper C."/>
            <person name="Guy L."/>
            <person name="Ettema T.J."/>
        </authorList>
    </citation>
    <scope>NUCLEOTIDE SEQUENCE</scope>
</reference>
<dbReference type="InterPro" id="IPR044925">
    <property type="entry name" value="His-Me_finger_sf"/>
</dbReference>
<dbReference type="AlphaFoldDB" id="A0A0F9UFN0"/>
<accession>A0A0F9UFN0</accession>
<feature type="domain" description="HNH nuclease" evidence="1">
    <location>
        <begin position="22"/>
        <end position="55"/>
    </location>
</feature>